<organism evidence="1 2">
    <name type="scientific">Durusdinium trenchii</name>
    <dbReference type="NCBI Taxonomy" id="1381693"/>
    <lineage>
        <taxon>Eukaryota</taxon>
        <taxon>Sar</taxon>
        <taxon>Alveolata</taxon>
        <taxon>Dinophyceae</taxon>
        <taxon>Suessiales</taxon>
        <taxon>Symbiodiniaceae</taxon>
        <taxon>Durusdinium</taxon>
    </lineage>
</organism>
<dbReference type="EMBL" id="CAXAMN010002780">
    <property type="protein sequence ID" value="CAK9001301.1"/>
    <property type="molecule type" value="Genomic_DNA"/>
</dbReference>
<dbReference type="InterPro" id="IPR027417">
    <property type="entry name" value="P-loop_NTPase"/>
</dbReference>
<dbReference type="Gene3D" id="3.40.50.300">
    <property type="entry name" value="P-loop containing nucleotide triphosphate hydrolases"/>
    <property type="match status" value="1"/>
</dbReference>
<name>A0ABP0IHF9_9DINO</name>
<sequence>MPLHVLPNQTNLVVCGLSGKRYSGVAELHDFLKPLLPDGVVLIPRDGLCSAEALNRYVRWACACFFIRVEAPDSVREAKGWKEKFGPDDLVRDEHWTELALDDWDGWDAVVHHNGDSFALQAEAQRLAIRVSDLRRSPELSQHRAVPEAAVKQTEFTTPMPECMKFGGAEAYVPSTVAQPSPQQAAAFAREATEDLLESPGAKEPLEILSPPPPSRPAALACTDVPAAQAQEVGECESAAPVVAELPGDGELEMSVKWPTSSEWWQGYGYGSWWNHGWSDWRSQDHWEYTWGQAGTTWSPWRYERSD</sequence>
<comment type="caution">
    <text evidence="1">The sequence shown here is derived from an EMBL/GenBank/DDBJ whole genome shotgun (WGS) entry which is preliminary data.</text>
</comment>
<protein>
    <submittedName>
        <fullName evidence="1">Uncharacterized protein</fullName>
    </submittedName>
</protein>
<keyword evidence="2" id="KW-1185">Reference proteome</keyword>
<evidence type="ECO:0000313" key="2">
    <source>
        <dbReference type="Proteomes" id="UP001642484"/>
    </source>
</evidence>
<gene>
    <name evidence="1" type="ORF">CCMP2556_LOCUS6399</name>
</gene>
<evidence type="ECO:0000313" key="1">
    <source>
        <dbReference type="EMBL" id="CAK9001301.1"/>
    </source>
</evidence>
<dbReference type="Proteomes" id="UP001642484">
    <property type="component" value="Unassembled WGS sequence"/>
</dbReference>
<accession>A0ABP0IHF9</accession>
<reference evidence="1 2" key="1">
    <citation type="submission" date="2024-02" db="EMBL/GenBank/DDBJ databases">
        <authorList>
            <person name="Chen Y."/>
            <person name="Shah S."/>
            <person name="Dougan E. K."/>
            <person name="Thang M."/>
            <person name="Chan C."/>
        </authorList>
    </citation>
    <scope>NUCLEOTIDE SEQUENCE [LARGE SCALE GENOMIC DNA]</scope>
</reference>
<proteinExistence type="predicted"/>